<feature type="transmembrane region" description="Helical" evidence="1">
    <location>
        <begin position="120"/>
        <end position="141"/>
    </location>
</feature>
<feature type="transmembrane region" description="Helical" evidence="1">
    <location>
        <begin position="52"/>
        <end position="74"/>
    </location>
</feature>
<keyword evidence="1" id="KW-0812">Transmembrane</keyword>
<evidence type="ECO:0000256" key="1">
    <source>
        <dbReference type="SAM" id="Phobius"/>
    </source>
</evidence>
<sequence>MGRIRVTSEVWKGVALGVATLVAYLVFYALWTFSYGDTVGADRAEHQQTVSFLGRILLAALLPAALVGGLLGALARDLRKARTLTLAGAAVFGYFGVMAVTFALLFLWEGEPLQGAWFGFVMGLVLTPSLAPFALVAAVILERWTRPGRPRGARG</sequence>
<keyword evidence="1" id="KW-0472">Membrane</keyword>
<dbReference type="Proteomes" id="UP001151081">
    <property type="component" value="Unassembled WGS sequence"/>
</dbReference>
<name>A0A9X4B0C4_9BACT</name>
<accession>A0A9X4B0C4</accession>
<dbReference type="AlphaFoldDB" id="A0A9X4B0C4"/>
<feature type="transmembrane region" description="Helical" evidence="1">
    <location>
        <begin position="12"/>
        <end position="32"/>
    </location>
</feature>
<gene>
    <name evidence="2" type="ORF">KEG57_53195</name>
</gene>
<evidence type="ECO:0000313" key="3">
    <source>
        <dbReference type="Proteomes" id="UP001151081"/>
    </source>
</evidence>
<keyword evidence="1" id="KW-1133">Transmembrane helix</keyword>
<proteinExistence type="predicted"/>
<reference evidence="2 3" key="1">
    <citation type="submission" date="2021-04" db="EMBL/GenBank/DDBJ databases">
        <title>Genome analysis of Polyangium sp.</title>
        <authorList>
            <person name="Li Y."/>
            <person name="Wang J."/>
        </authorList>
    </citation>
    <scope>NUCLEOTIDE SEQUENCE [LARGE SCALE GENOMIC DNA]</scope>
    <source>
        <strain evidence="2 3">SDU14</strain>
    </source>
</reference>
<feature type="transmembrane region" description="Helical" evidence="1">
    <location>
        <begin position="86"/>
        <end position="108"/>
    </location>
</feature>
<keyword evidence="3" id="KW-1185">Reference proteome</keyword>
<dbReference type="RefSeq" id="WP_272460031.1">
    <property type="nucleotide sequence ID" value="NZ_JAGTJJ010000105.1"/>
</dbReference>
<protein>
    <submittedName>
        <fullName evidence="2">Uncharacterized protein</fullName>
    </submittedName>
</protein>
<evidence type="ECO:0000313" key="2">
    <source>
        <dbReference type="EMBL" id="MDC3989330.1"/>
    </source>
</evidence>
<organism evidence="2 3">
    <name type="scientific">Polyangium jinanense</name>
    <dbReference type="NCBI Taxonomy" id="2829994"/>
    <lineage>
        <taxon>Bacteria</taxon>
        <taxon>Pseudomonadati</taxon>
        <taxon>Myxococcota</taxon>
        <taxon>Polyangia</taxon>
        <taxon>Polyangiales</taxon>
        <taxon>Polyangiaceae</taxon>
        <taxon>Polyangium</taxon>
    </lineage>
</organism>
<comment type="caution">
    <text evidence="2">The sequence shown here is derived from an EMBL/GenBank/DDBJ whole genome shotgun (WGS) entry which is preliminary data.</text>
</comment>
<dbReference type="EMBL" id="JAGTJJ010000105">
    <property type="protein sequence ID" value="MDC3989330.1"/>
    <property type="molecule type" value="Genomic_DNA"/>
</dbReference>